<dbReference type="InterPro" id="IPR042208">
    <property type="entry name" value="D-ser_dehydrat-like_sf"/>
</dbReference>
<dbReference type="STRING" id="1522189.A0A316W104"/>
<dbReference type="SUPFAM" id="SSF51419">
    <property type="entry name" value="PLP-binding barrel"/>
    <property type="match status" value="1"/>
</dbReference>
<comment type="similarity">
    <text evidence="1">Belongs to the DSD1 family.</text>
</comment>
<dbReference type="GO" id="GO:0008721">
    <property type="term" value="F:D-serine ammonia-lyase activity"/>
    <property type="evidence" value="ECO:0007669"/>
    <property type="project" value="TreeGrafter"/>
</dbReference>
<dbReference type="Pfam" id="PF14031">
    <property type="entry name" value="D-ser_dehydrat"/>
    <property type="match status" value="1"/>
</dbReference>
<dbReference type="PANTHER" id="PTHR28004">
    <property type="entry name" value="ZGC:162816-RELATED"/>
    <property type="match status" value="1"/>
</dbReference>
<dbReference type="InterPro" id="IPR001608">
    <property type="entry name" value="Ala_racemase_N"/>
</dbReference>
<dbReference type="PANTHER" id="PTHR28004:SF2">
    <property type="entry name" value="D-SERINE DEHYDRATASE"/>
    <property type="match status" value="1"/>
</dbReference>
<evidence type="ECO:0000313" key="4">
    <source>
        <dbReference type="EMBL" id="PWN42798.1"/>
    </source>
</evidence>
<dbReference type="InterPro" id="IPR051466">
    <property type="entry name" value="D-amino_acid_metab_enzyme"/>
</dbReference>
<evidence type="ECO:0000256" key="2">
    <source>
        <dbReference type="ARBA" id="ARBA00023239"/>
    </source>
</evidence>
<proteinExistence type="inferred from homology"/>
<dbReference type="GO" id="GO:0036088">
    <property type="term" value="P:D-serine catabolic process"/>
    <property type="evidence" value="ECO:0007669"/>
    <property type="project" value="TreeGrafter"/>
</dbReference>
<reference evidence="4 5" key="1">
    <citation type="journal article" date="2018" name="Mol. Biol. Evol.">
        <title>Broad Genomic Sampling Reveals a Smut Pathogenic Ancestry of the Fungal Clade Ustilaginomycotina.</title>
        <authorList>
            <person name="Kijpornyongpan T."/>
            <person name="Mondo S.J."/>
            <person name="Barry K."/>
            <person name="Sandor L."/>
            <person name="Lee J."/>
            <person name="Lipzen A."/>
            <person name="Pangilinan J."/>
            <person name="LaButti K."/>
            <person name="Hainaut M."/>
            <person name="Henrissat B."/>
            <person name="Grigoriev I.V."/>
            <person name="Spatafora J.W."/>
            <person name="Aime M.C."/>
        </authorList>
    </citation>
    <scope>NUCLEOTIDE SEQUENCE [LARGE SCALE GENOMIC DNA]</scope>
    <source>
        <strain evidence="4 5">MCA 4658</strain>
    </source>
</reference>
<dbReference type="SMART" id="SM01119">
    <property type="entry name" value="D-ser_dehydrat"/>
    <property type="match status" value="1"/>
</dbReference>
<dbReference type="AlphaFoldDB" id="A0A316W104"/>
<dbReference type="Pfam" id="PF01168">
    <property type="entry name" value="Ala_racemase_N"/>
    <property type="match status" value="1"/>
</dbReference>
<accession>A0A316W104</accession>
<feature type="domain" description="D-serine dehydratase-like" evidence="3">
    <location>
        <begin position="368"/>
        <end position="512"/>
    </location>
</feature>
<dbReference type="InterPro" id="IPR026956">
    <property type="entry name" value="D-ser_dehydrat-like_dom"/>
</dbReference>
<protein>
    <recommendedName>
        <fullName evidence="3">D-serine dehydratase-like domain-containing protein</fullName>
    </recommendedName>
</protein>
<dbReference type="GeneID" id="37035717"/>
<dbReference type="RefSeq" id="XP_025369958.1">
    <property type="nucleotide sequence ID" value="XM_025513847.1"/>
</dbReference>
<dbReference type="OrthoDB" id="20198at2759"/>
<gene>
    <name evidence="4" type="ORF">IE81DRAFT_323148</name>
</gene>
<sequence>MAAREASVHRADLPSDVSARIGRPLSDLPTPSCVVDVHPMRSNIARIYTLYASTSGRIGIRWHLKTHKTWQATREMLRPAYADEQGTNRRDAVALAAETCDDARGTDRAIVSTLAELQGLLTDGIVNGAKSSILSQVLYGLPLSPGRIPRLAAIRAEYKRAFGSAVEKENGTTKGKPTEVQILLDDVQQIEALEAFTKQQQPSADQPWQAFIKVDCGYRRAGVPFETNQLTNVLHKALASPAIHLVGFYTHAGHSYGSRSHSDASSMLSTEINAVSSAAKEAHSILRSSSSSASRHPNQSIEQIFTLSVGATPTFHAGRDSSSSVWNQILSSLPPSTSLELHAGNAPFLDLQQVATRLNDPDAISRCAVTVLSEIISVYPRRRPQVLSLSSEEASHQAEQSSEGYWDEALCDAAGTALSKDTGPFSGHGHVYYPKDLRGWKLDRISQEHGVLAIRDGQVEEWEREWGVDVQKERGKWIKGAPRAFKVGEKIRIVPQHACMVAAAHEFLYVVDSSDQSGGGTIADVWRPWKGW</sequence>
<evidence type="ECO:0000256" key="1">
    <source>
        <dbReference type="ARBA" id="ARBA00005323"/>
    </source>
</evidence>
<dbReference type="InterPro" id="IPR029066">
    <property type="entry name" value="PLP-binding_barrel"/>
</dbReference>
<evidence type="ECO:0000313" key="5">
    <source>
        <dbReference type="Proteomes" id="UP000245783"/>
    </source>
</evidence>
<dbReference type="EMBL" id="KZ819376">
    <property type="protein sequence ID" value="PWN42798.1"/>
    <property type="molecule type" value="Genomic_DNA"/>
</dbReference>
<organism evidence="4 5">
    <name type="scientific">Ceraceosorus guamensis</name>
    <dbReference type="NCBI Taxonomy" id="1522189"/>
    <lineage>
        <taxon>Eukaryota</taxon>
        <taxon>Fungi</taxon>
        <taxon>Dikarya</taxon>
        <taxon>Basidiomycota</taxon>
        <taxon>Ustilaginomycotina</taxon>
        <taxon>Exobasidiomycetes</taxon>
        <taxon>Ceraceosorales</taxon>
        <taxon>Ceraceosoraceae</taxon>
        <taxon>Ceraceosorus</taxon>
    </lineage>
</organism>
<name>A0A316W104_9BASI</name>
<dbReference type="Gene3D" id="3.20.20.10">
    <property type="entry name" value="Alanine racemase"/>
    <property type="match status" value="1"/>
</dbReference>
<evidence type="ECO:0000259" key="3">
    <source>
        <dbReference type="SMART" id="SM01119"/>
    </source>
</evidence>
<keyword evidence="2" id="KW-0456">Lyase</keyword>
<dbReference type="Proteomes" id="UP000245783">
    <property type="component" value="Unassembled WGS sequence"/>
</dbReference>
<dbReference type="FunCoup" id="A0A316W104">
    <property type="interactions" value="27"/>
</dbReference>
<dbReference type="InParanoid" id="A0A316W104"/>
<keyword evidence="5" id="KW-1185">Reference proteome</keyword>
<dbReference type="Gene3D" id="2.40.37.20">
    <property type="entry name" value="D-serine dehydratase-like domain"/>
    <property type="match status" value="1"/>
</dbReference>